<dbReference type="SUPFAM" id="SSF56176">
    <property type="entry name" value="FAD-binding/transporter-associated domain-like"/>
    <property type="match status" value="1"/>
</dbReference>
<feature type="domain" description="FAD-binding PCMH-type" evidence="6">
    <location>
        <begin position="21"/>
        <end position="201"/>
    </location>
</feature>
<keyword evidence="3" id="KW-0285">Flavoprotein</keyword>
<protein>
    <submittedName>
        <fullName evidence="7">FAD-linked oxidase</fullName>
    </submittedName>
</protein>
<dbReference type="InterPro" id="IPR006094">
    <property type="entry name" value="Oxid_FAD_bind_N"/>
</dbReference>
<dbReference type="Pfam" id="PF08031">
    <property type="entry name" value="BBE"/>
    <property type="match status" value="1"/>
</dbReference>
<comment type="caution">
    <text evidence="7">The sequence shown here is derived from an EMBL/GenBank/DDBJ whole genome shotgun (WGS) entry which is preliminary data.</text>
</comment>
<evidence type="ECO:0000256" key="5">
    <source>
        <dbReference type="ARBA" id="ARBA00023002"/>
    </source>
</evidence>
<evidence type="ECO:0000256" key="3">
    <source>
        <dbReference type="ARBA" id="ARBA00022630"/>
    </source>
</evidence>
<evidence type="ECO:0000313" key="7">
    <source>
        <dbReference type="EMBL" id="GEM36063.1"/>
    </source>
</evidence>
<sequence length="501" mass="55011">MVITPDSKRYPQMVVGWNRRFVAAPESVWLVGNTEQVVRAVQEAVDSGKRISIRGGGHSYGDLVYHAEAEIILDMSQMNAIYYDRDRCAFAIESGALLMEIYETLFRGWGVTLPGGVCPSTGIAGHATGGGHGLLSRLHGNVSDLIEAVEIVVVDADGCARAVVACRDDTGALNDLWWACSGGGGGSFGVITRFWFRSREAFGDDPEMQLPQPPTEVLIHTQFIPWAVLDEEKFANLLRNHGQWHVDNKHPDSPGREVAGMIFVGHVSGGGIGMLTQVDATVPGAEKLLDDYLAAVTAGTGITGPFPRRRLGWWASTETVDTSNPTVMTNATLRSTVKAAYFKENFTDEQIAAIYRNMTRSDYQAPPPGAAVLQLGAIAGGKVNSFSPTETLVFQRNSAFFAWFQGYWTEAAEDDMHINWVRDIYGQTFASTGGYPVPGDRYEGCQINSPDPDIFDDRYNQSGVAWPAFMFGANYDRLQRAKCTWDPNDVFRHSFSIRLPD</sequence>
<organism evidence="7 8">
    <name type="scientific">Nocardia ninae NBRC 108245</name>
    <dbReference type="NCBI Taxonomy" id="1210091"/>
    <lineage>
        <taxon>Bacteria</taxon>
        <taxon>Bacillati</taxon>
        <taxon>Actinomycetota</taxon>
        <taxon>Actinomycetes</taxon>
        <taxon>Mycobacteriales</taxon>
        <taxon>Nocardiaceae</taxon>
        <taxon>Nocardia</taxon>
    </lineage>
</organism>
<name>A0A511M603_9NOCA</name>
<dbReference type="Gene3D" id="3.40.462.20">
    <property type="match status" value="1"/>
</dbReference>
<gene>
    <name evidence="7" type="ORF">NN4_05820</name>
</gene>
<keyword evidence="5" id="KW-0560">Oxidoreductase</keyword>
<dbReference type="InterPro" id="IPR016169">
    <property type="entry name" value="FAD-bd_PCMH_sub2"/>
</dbReference>
<dbReference type="InterPro" id="IPR036318">
    <property type="entry name" value="FAD-bd_PCMH-like_sf"/>
</dbReference>
<dbReference type="PANTHER" id="PTHR42973">
    <property type="entry name" value="BINDING OXIDOREDUCTASE, PUTATIVE (AFU_ORTHOLOGUE AFUA_1G17690)-RELATED"/>
    <property type="match status" value="1"/>
</dbReference>
<evidence type="ECO:0000313" key="8">
    <source>
        <dbReference type="Proteomes" id="UP000321424"/>
    </source>
</evidence>
<dbReference type="InterPro" id="IPR012951">
    <property type="entry name" value="BBE"/>
</dbReference>
<accession>A0A511M603</accession>
<dbReference type="Proteomes" id="UP000321424">
    <property type="component" value="Unassembled WGS sequence"/>
</dbReference>
<dbReference type="InterPro" id="IPR016166">
    <property type="entry name" value="FAD-bd_PCMH"/>
</dbReference>
<reference evidence="7 8" key="1">
    <citation type="submission" date="2019-07" db="EMBL/GenBank/DDBJ databases">
        <title>Whole genome shotgun sequence of Nocardia ninae NBRC 108245.</title>
        <authorList>
            <person name="Hosoyama A."/>
            <person name="Uohara A."/>
            <person name="Ohji S."/>
            <person name="Ichikawa N."/>
        </authorList>
    </citation>
    <scope>NUCLEOTIDE SEQUENCE [LARGE SCALE GENOMIC DNA]</scope>
    <source>
        <strain evidence="7 8">NBRC 108245</strain>
    </source>
</reference>
<evidence type="ECO:0000259" key="6">
    <source>
        <dbReference type="PROSITE" id="PS51387"/>
    </source>
</evidence>
<dbReference type="AlphaFoldDB" id="A0A511M603"/>
<dbReference type="EMBL" id="BJXA01000002">
    <property type="protein sequence ID" value="GEM36063.1"/>
    <property type="molecule type" value="Genomic_DNA"/>
</dbReference>
<dbReference type="PANTHER" id="PTHR42973:SF39">
    <property type="entry name" value="FAD-BINDING PCMH-TYPE DOMAIN-CONTAINING PROTEIN"/>
    <property type="match status" value="1"/>
</dbReference>
<dbReference type="Pfam" id="PF01565">
    <property type="entry name" value="FAD_binding_4"/>
    <property type="match status" value="1"/>
</dbReference>
<dbReference type="OrthoDB" id="545125at2"/>
<dbReference type="GO" id="GO:0016491">
    <property type="term" value="F:oxidoreductase activity"/>
    <property type="evidence" value="ECO:0007669"/>
    <property type="project" value="UniProtKB-KW"/>
</dbReference>
<keyword evidence="4" id="KW-0274">FAD</keyword>
<comment type="similarity">
    <text evidence="2">Belongs to the oxygen-dependent FAD-linked oxidoreductase family.</text>
</comment>
<evidence type="ECO:0000256" key="2">
    <source>
        <dbReference type="ARBA" id="ARBA00005466"/>
    </source>
</evidence>
<dbReference type="InterPro" id="IPR050416">
    <property type="entry name" value="FAD-linked_Oxidoreductase"/>
</dbReference>
<dbReference type="Gene3D" id="3.30.465.10">
    <property type="match status" value="1"/>
</dbReference>
<evidence type="ECO:0000256" key="4">
    <source>
        <dbReference type="ARBA" id="ARBA00022827"/>
    </source>
</evidence>
<comment type="cofactor">
    <cofactor evidence="1">
        <name>FAD</name>
        <dbReference type="ChEBI" id="CHEBI:57692"/>
    </cofactor>
</comment>
<keyword evidence="8" id="KW-1185">Reference proteome</keyword>
<dbReference type="PROSITE" id="PS51387">
    <property type="entry name" value="FAD_PCMH"/>
    <property type="match status" value="1"/>
</dbReference>
<proteinExistence type="inferred from homology"/>
<dbReference type="GO" id="GO:0071949">
    <property type="term" value="F:FAD binding"/>
    <property type="evidence" value="ECO:0007669"/>
    <property type="project" value="InterPro"/>
</dbReference>
<evidence type="ECO:0000256" key="1">
    <source>
        <dbReference type="ARBA" id="ARBA00001974"/>
    </source>
</evidence>